<keyword evidence="1" id="KW-0812">Transmembrane</keyword>
<evidence type="ECO:0000313" key="3">
    <source>
        <dbReference type="Proteomes" id="UP001162780"/>
    </source>
</evidence>
<protein>
    <submittedName>
        <fullName evidence="2">Uncharacterized protein</fullName>
    </submittedName>
</protein>
<keyword evidence="1" id="KW-1133">Transmembrane helix</keyword>
<evidence type="ECO:0000313" key="2">
    <source>
        <dbReference type="EMBL" id="WAR45950.1"/>
    </source>
</evidence>
<dbReference type="Proteomes" id="UP001162780">
    <property type="component" value="Chromosome"/>
</dbReference>
<name>A0ABY7GN85_9GAMM</name>
<reference evidence="2" key="1">
    <citation type="submission" date="2022-11" db="EMBL/GenBank/DDBJ databases">
        <title>Methylomonas rapida sp. nov., Carotenoid-Producing Obligate Methanotrophs with High Growth Characteristics and Biotechnological Potential.</title>
        <authorList>
            <person name="Tikhonova E.N."/>
            <person name="Suleimanov R.Z."/>
            <person name="Miroshnikov K."/>
            <person name="Oshkin I.Y."/>
            <person name="Belova S.E."/>
            <person name="Danilova O.V."/>
            <person name="Ashikhmin A."/>
            <person name="Konopkin A."/>
            <person name="But S.Y."/>
            <person name="Khmelenina V.N."/>
            <person name="Kuznetsov N."/>
            <person name="Pimenov N.V."/>
            <person name="Dedysh S.N."/>
        </authorList>
    </citation>
    <scope>NUCLEOTIDE SEQUENCE</scope>
    <source>
        <strain evidence="2">MP1</strain>
    </source>
</reference>
<evidence type="ECO:0000256" key="1">
    <source>
        <dbReference type="SAM" id="Phobius"/>
    </source>
</evidence>
<feature type="transmembrane region" description="Helical" evidence="1">
    <location>
        <begin position="12"/>
        <end position="34"/>
    </location>
</feature>
<dbReference type="RefSeq" id="WP_255186857.1">
    <property type="nucleotide sequence ID" value="NZ_CP113517.1"/>
</dbReference>
<organism evidence="2 3">
    <name type="scientific">Methylomonas rapida</name>
    <dbReference type="NCBI Taxonomy" id="2963939"/>
    <lineage>
        <taxon>Bacteria</taxon>
        <taxon>Pseudomonadati</taxon>
        <taxon>Pseudomonadota</taxon>
        <taxon>Gammaproteobacteria</taxon>
        <taxon>Methylococcales</taxon>
        <taxon>Methylococcaceae</taxon>
        <taxon>Methylomonas</taxon>
    </lineage>
</organism>
<sequence length="52" mass="5784">MQSQNDADKIKRVKNIAAVLYLLVMVFLVGGSYWHQHGPEMAEVAGQSAQPR</sequence>
<proteinExistence type="predicted"/>
<accession>A0ABY7GN85</accession>
<gene>
    <name evidence="2" type="ORF">NM686_005375</name>
</gene>
<keyword evidence="3" id="KW-1185">Reference proteome</keyword>
<dbReference type="EMBL" id="CP113517">
    <property type="protein sequence ID" value="WAR45950.1"/>
    <property type="molecule type" value="Genomic_DNA"/>
</dbReference>
<keyword evidence="1" id="KW-0472">Membrane</keyword>